<dbReference type="Pfam" id="PF13487">
    <property type="entry name" value="HD_5"/>
    <property type="match status" value="1"/>
</dbReference>
<protein>
    <submittedName>
        <fullName evidence="4">Response regulator</fullName>
    </submittedName>
</protein>
<evidence type="ECO:0000313" key="5">
    <source>
        <dbReference type="Proteomes" id="UP000598488"/>
    </source>
</evidence>
<evidence type="ECO:0000259" key="3">
    <source>
        <dbReference type="PROSITE" id="PS51832"/>
    </source>
</evidence>
<dbReference type="InterPro" id="IPR001789">
    <property type="entry name" value="Sig_transdc_resp-reg_receiver"/>
</dbReference>
<gene>
    <name evidence="4" type="ORF">JHD44_14630</name>
</gene>
<dbReference type="InterPro" id="IPR003607">
    <property type="entry name" value="HD/PDEase_dom"/>
</dbReference>
<keyword evidence="1" id="KW-0597">Phosphoprotein</keyword>
<evidence type="ECO:0000259" key="2">
    <source>
        <dbReference type="PROSITE" id="PS50110"/>
    </source>
</evidence>
<organism evidence="4 5">
    <name type="scientific">Marinomonas ostreistagni</name>
    <dbReference type="NCBI Taxonomy" id="359209"/>
    <lineage>
        <taxon>Bacteria</taxon>
        <taxon>Pseudomonadati</taxon>
        <taxon>Pseudomonadota</taxon>
        <taxon>Gammaproteobacteria</taxon>
        <taxon>Oceanospirillales</taxon>
        <taxon>Oceanospirillaceae</taxon>
        <taxon>Marinomonas</taxon>
    </lineage>
</organism>
<dbReference type="InterPro" id="IPR011006">
    <property type="entry name" value="CheY-like_superfamily"/>
</dbReference>
<dbReference type="PANTHER" id="PTHR45228:SF5">
    <property type="entry name" value="CYCLIC DI-GMP PHOSPHODIESTERASE VC_1348-RELATED"/>
    <property type="match status" value="1"/>
</dbReference>
<dbReference type="RefSeq" id="WP_199463510.1">
    <property type="nucleotide sequence ID" value="NZ_JAEMUH010000014.1"/>
</dbReference>
<feature type="domain" description="Response regulatory" evidence="2">
    <location>
        <begin position="22"/>
        <end position="137"/>
    </location>
</feature>
<accession>A0ABS0ZE35</accession>
<dbReference type="Proteomes" id="UP000598488">
    <property type="component" value="Unassembled WGS sequence"/>
</dbReference>
<dbReference type="Pfam" id="PF00072">
    <property type="entry name" value="Response_reg"/>
    <property type="match status" value="1"/>
</dbReference>
<dbReference type="EMBL" id="JAEMUH010000014">
    <property type="protein sequence ID" value="MBJ7551921.1"/>
    <property type="molecule type" value="Genomic_DNA"/>
</dbReference>
<dbReference type="SUPFAM" id="SSF109604">
    <property type="entry name" value="HD-domain/PDEase-like"/>
    <property type="match status" value="1"/>
</dbReference>
<feature type="modified residue" description="4-aspartylphosphate" evidence="1">
    <location>
        <position position="70"/>
    </location>
</feature>
<reference evidence="4 5" key="1">
    <citation type="submission" date="2020-12" db="EMBL/GenBank/DDBJ databases">
        <title>Comparative genome analysis of fungal antagonists Marinomonas ostreistagni 398 and M. spartinae 468.</title>
        <authorList>
            <person name="Fields J.L."/>
            <person name="Mavrodi O.V."/>
            <person name="Biber P.D."/>
            <person name="Indest K.J."/>
            <person name="Mavrodi D.V."/>
        </authorList>
    </citation>
    <scope>NUCLEOTIDE SEQUENCE [LARGE SCALE GENOMIC DNA]</scope>
    <source>
        <strain evidence="4 5">USM7</strain>
    </source>
</reference>
<dbReference type="PANTHER" id="PTHR45228">
    <property type="entry name" value="CYCLIC DI-GMP PHOSPHODIESTERASE TM_0186-RELATED"/>
    <property type="match status" value="1"/>
</dbReference>
<dbReference type="Gene3D" id="1.10.3210.10">
    <property type="entry name" value="Hypothetical protein af1432"/>
    <property type="match status" value="1"/>
</dbReference>
<evidence type="ECO:0000256" key="1">
    <source>
        <dbReference type="PROSITE-ProRule" id="PRU00169"/>
    </source>
</evidence>
<dbReference type="PROSITE" id="PS51832">
    <property type="entry name" value="HD_GYP"/>
    <property type="match status" value="1"/>
</dbReference>
<dbReference type="Gene3D" id="3.40.50.2300">
    <property type="match status" value="1"/>
</dbReference>
<dbReference type="CDD" id="cd19920">
    <property type="entry name" value="REC_PA4781-like"/>
    <property type="match status" value="1"/>
</dbReference>
<keyword evidence="5" id="KW-1185">Reference proteome</keyword>
<dbReference type="InterPro" id="IPR037522">
    <property type="entry name" value="HD_GYP_dom"/>
</dbReference>
<name>A0ABS0ZE35_9GAMM</name>
<dbReference type="CDD" id="cd00077">
    <property type="entry name" value="HDc"/>
    <property type="match status" value="1"/>
</dbReference>
<dbReference type="PROSITE" id="PS50110">
    <property type="entry name" value="RESPONSE_REGULATORY"/>
    <property type="match status" value="1"/>
</dbReference>
<evidence type="ECO:0000313" key="4">
    <source>
        <dbReference type="EMBL" id="MBJ7551921.1"/>
    </source>
</evidence>
<dbReference type="SMART" id="SM00448">
    <property type="entry name" value="REC"/>
    <property type="match status" value="1"/>
</dbReference>
<dbReference type="SUPFAM" id="SSF52172">
    <property type="entry name" value="CheY-like"/>
    <property type="match status" value="1"/>
</dbReference>
<feature type="domain" description="HD-GYP" evidence="3">
    <location>
        <begin position="157"/>
        <end position="354"/>
    </location>
</feature>
<dbReference type="InterPro" id="IPR052020">
    <property type="entry name" value="Cyclic_di-GMP/3'3'-cGAMP_PDE"/>
</dbReference>
<proteinExistence type="predicted"/>
<dbReference type="SMART" id="SM00471">
    <property type="entry name" value="HDc"/>
    <property type="match status" value="1"/>
</dbReference>
<sequence>MIDLNYLDESIDSINHRSERYKVLVVDDHVDNIHILKGILQDKYDVLVAKNGKLALTIVAAQMPDLILLDVMMPEMNGYQVCEAIKQNPNTSHIPIIFVTAMTAIEDEQEGFEVGAVDFITKPVAPLTTLARVASHLALAQQDKQNRFIIKQRTNQLREALTSAVKMLSEAGTYNDEMTGNHMWRMADYCAVLAEALGWDEQSIENIHLAAPLHDTGKIGIPDSILKAPRKLTAEEWEVMKQHPTIGADILGNSDAPLFKMAAEVSLGHHEKWDGTGYPSGLVGEEIPLTARIVAIADVFDALTMERPYKKAWPIEEAYQYLRDNAGKHFDPKLVDCFIKQDSKIRMVKKKWEQEGEMK</sequence>
<comment type="caution">
    <text evidence="4">The sequence shown here is derived from an EMBL/GenBank/DDBJ whole genome shotgun (WGS) entry which is preliminary data.</text>
</comment>